<proteinExistence type="predicted"/>
<sequence length="21" mass="2459">MPAVMWPRRWRSELTSASSIP</sequence>
<gene>
    <name evidence="1" type="ORF">HaLaN_17070</name>
</gene>
<organism evidence="1 2">
    <name type="scientific">Haematococcus lacustris</name>
    <name type="common">Green alga</name>
    <name type="synonym">Haematococcus pluvialis</name>
    <dbReference type="NCBI Taxonomy" id="44745"/>
    <lineage>
        <taxon>Eukaryota</taxon>
        <taxon>Viridiplantae</taxon>
        <taxon>Chlorophyta</taxon>
        <taxon>core chlorophytes</taxon>
        <taxon>Chlorophyceae</taxon>
        <taxon>CS clade</taxon>
        <taxon>Chlamydomonadales</taxon>
        <taxon>Haematococcaceae</taxon>
        <taxon>Haematococcus</taxon>
    </lineage>
</organism>
<feature type="non-terminal residue" evidence="1">
    <location>
        <position position="21"/>
    </location>
</feature>
<comment type="caution">
    <text evidence="1">The sequence shown here is derived from an EMBL/GenBank/DDBJ whole genome shotgun (WGS) entry which is preliminary data.</text>
</comment>
<keyword evidence="2" id="KW-1185">Reference proteome</keyword>
<dbReference type="EMBL" id="BLLF01001560">
    <property type="protein sequence ID" value="GFH20021.1"/>
    <property type="molecule type" value="Genomic_DNA"/>
</dbReference>
<evidence type="ECO:0000313" key="2">
    <source>
        <dbReference type="Proteomes" id="UP000485058"/>
    </source>
</evidence>
<dbReference type="Proteomes" id="UP000485058">
    <property type="component" value="Unassembled WGS sequence"/>
</dbReference>
<reference evidence="1 2" key="1">
    <citation type="submission" date="2020-02" db="EMBL/GenBank/DDBJ databases">
        <title>Draft genome sequence of Haematococcus lacustris strain NIES-144.</title>
        <authorList>
            <person name="Morimoto D."/>
            <person name="Nakagawa S."/>
            <person name="Yoshida T."/>
            <person name="Sawayama S."/>
        </authorList>
    </citation>
    <scope>NUCLEOTIDE SEQUENCE [LARGE SCALE GENOMIC DNA]</scope>
    <source>
        <strain evidence="1 2">NIES-144</strain>
    </source>
</reference>
<protein>
    <submittedName>
        <fullName evidence="1">Uncharacterized protein</fullName>
    </submittedName>
</protein>
<dbReference type="AlphaFoldDB" id="A0A699ZD19"/>
<evidence type="ECO:0000313" key="1">
    <source>
        <dbReference type="EMBL" id="GFH20021.1"/>
    </source>
</evidence>
<name>A0A699ZD19_HAELA</name>
<accession>A0A699ZD19</accession>